<proteinExistence type="predicted"/>
<gene>
    <name evidence="1" type="ORF">FC34_GL000647</name>
</gene>
<dbReference type="Proteomes" id="UP000051672">
    <property type="component" value="Unassembled WGS sequence"/>
</dbReference>
<evidence type="ECO:0008006" key="3">
    <source>
        <dbReference type="Google" id="ProtNLM"/>
    </source>
</evidence>
<sequence length="73" mass="8250">MAKEQNIKVNLEEVQRNGHTVSVLTLGKQELGFIEPSDDRFTAFVAGSTDPNRFKAFDDAVNFLISEYHLHRG</sequence>
<dbReference type="OrthoDB" id="2299102at2"/>
<evidence type="ECO:0000313" key="2">
    <source>
        <dbReference type="Proteomes" id="UP000051672"/>
    </source>
</evidence>
<dbReference type="InterPro" id="IPR021351">
    <property type="entry name" value="DUF2969"/>
</dbReference>
<dbReference type="STRING" id="1423727.FC34_GL000647"/>
<name>A0A0R2B0S1_9LACO</name>
<keyword evidence="2" id="KW-1185">Reference proteome</keyword>
<organism evidence="1 2">
    <name type="scientific">Lacticaseibacillus brantae DSM 23927</name>
    <dbReference type="NCBI Taxonomy" id="1423727"/>
    <lineage>
        <taxon>Bacteria</taxon>
        <taxon>Bacillati</taxon>
        <taxon>Bacillota</taxon>
        <taxon>Bacilli</taxon>
        <taxon>Lactobacillales</taxon>
        <taxon>Lactobacillaceae</taxon>
        <taxon>Lacticaseibacillus</taxon>
    </lineage>
</organism>
<protein>
    <recommendedName>
        <fullName evidence="3">DUF2969 domain-containing protein</fullName>
    </recommendedName>
</protein>
<dbReference type="Pfam" id="PF11184">
    <property type="entry name" value="DUF2969"/>
    <property type="match status" value="1"/>
</dbReference>
<dbReference type="RefSeq" id="WP_057893941.1">
    <property type="nucleotide sequence ID" value="NZ_AYZQ01000001.1"/>
</dbReference>
<dbReference type="PATRIC" id="fig|1423727.3.peg.651"/>
<reference evidence="1 2" key="1">
    <citation type="journal article" date="2015" name="Genome Announc.">
        <title>Expanding the biotechnology potential of lactobacilli through comparative genomics of 213 strains and associated genera.</title>
        <authorList>
            <person name="Sun Z."/>
            <person name="Harris H.M."/>
            <person name="McCann A."/>
            <person name="Guo C."/>
            <person name="Argimon S."/>
            <person name="Zhang W."/>
            <person name="Yang X."/>
            <person name="Jeffery I.B."/>
            <person name="Cooney J.C."/>
            <person name="Kagawa T.F."/>
            <person name="Liu W."/>
            <person name="Song Y."/>
            <person name="Salvetti E."/>
            <person name="Wrobel A."/>
            <person name="Rasinkangas P."/>
            <person name="Parkhill J."/>
            <person name="Rea M.C."/>
            <person name="O'Sullivan O."/>
            <person name="Ritari J."/>
            <person name="Douillard F.P."/>
            <person name="Paul Ross R."/>
            <person name="Yang R."/>
            <person name="Briner A.E."/>
            <person name="Felis G.E."/>
            <person name="de Vos W.M."/>
            <person name="Barrangou R."/>
            <person name="Klaenhammer T.R."/>
            <person name="Caufield P.W."/>
            <person name="Cui Y."/>
            <person name="Zhang H."/>
            <person name="O'Toole P.W."/>
        </authorList>
    </citation>
    <scope>NUCLEOTIDE SEQUENCE [LARGE SCALE GENOMIC DNA]</scope>
    <source>
        <strain evidence="1 2">DSM 23927</strain>
    </source>
</reference>
<comment type="caution">
    <text evidence="1">The sequence shown here is derived from an EMBL/GenBank/DDBJ whole genome shotgun (WGS) entry which is preliminary data.</text>
</comment>
<accession>A0A0R2B0S1</accession>
<evidence type="ECO:0000313" key="1">
    <source>
        <dbReference type="EMBL" id="KRM72935.1"/>
    </source>
</evidence>
<dbReference type="AlphaFoldDB" id="A0A0R2B0S1"/>
<dbReference type="EMBL" id="AYZQ01000001">
    <property type="protein sequence ID" value="KRM72935.1"/>
    <property type="molecule type" value="Genomic_DNA"/>
</dbReference>